<feature type="region of interest" description="Disordered" evidence="8">
    <location>
        <begin position="191"/>
        <end position="219"/>
    </location>
</feature>
<evidence type="ECO:0000256" key="6">
    <source>
        <dbReference type="ARBA" id="ARBA00022801"/>
    </source>
</evidence>
<dbReference type="Pfam" id="PF24626">
    <property type="entry name" value="SH3_Tf2-1"/>
    <property type="match status" value="1"/>
</dbReference>
<dbReference type="GO" id="GO:0016787">
    <property type="term" value="F:hydrolase activity"/>
    <property type="evidence" value="ECO:0007669"/>
    <property type="project" value="UniProtKB-KW"/>
</dbReference>
<dbReference type="Pfam" id="PF17917">
    <property type="entry name" value="RT_RNaseH"/>
    <property type="match status" value="1"/>
</dbReference>
<feature type="region of interest" description="Disordered" evidence="8">
    <location>
        <begin position="945"/>
        <end position="976"/>
    </location>
</feature>
<keyword evidence="5" id="KW-0255">Endonuclease</keyword>
<reference evidence="11" key="1">
    <citation type="journal article" date="2023" name="G3 (Bethesda)">
        <title>Whole genome assemblies of Zophobas morio and Tenebrio molitor.</title>
        <authorList>
            <person name="Kaur S."/>
            <person name="Stinson S.A."/>
            <person name="diCenzo G.C."/>
        </authorList>
    </citation>
    <scope>NUCLEOTIDE SEQUENCE</scope>
    <source>
        <strain evidence="11">QUZm001</strain>
    </source>
</reference>
<feature type="compositionally biased region" description="Basic and acidic residues" evidence="8">
    <location>
        <begin position="857"/>
        <end position="872"/>
    </location>
</feature>
<dbReference type="Gene3D" id="3.30.420.10">
    <property type="entry name" value="Ribonuclease H-like superfamily/Ribonuclease H"/>
    <property type="match status" value="1"/>
</dbReference>
<feature type="compositionally biased region" description="Basic and acidic residues" evidence="8">
    <location>
        <begin position="191"/>
        <end position="201"/>
    </location>
</feature>
<keyword evidence="2" id="KW-0808">Transferase</keyword>
<feature type="region of interest" description="Disordered" evidence="8">
    <location>
        <begin position="236"/>
        <end position="256"/>
    </location>
</feature>
<dbReference type="Gene3D" id="2.40.70.10">
    <property type="entry name" value="Acid Proteases"/>
    <property type="match status" value="1"/>
</dbReference>
<evidence type="ECO:0000256" key="8">
    <source>
        <dbReference type="SAM" id="MobiDB-lite"/>
    </source>
</evidence>
<sequence>MTIQMSAEQFNELINGIRDVARPREADLHPSSGTRHFSHCPARFNGSRNASSVEEFITTASLYKRLEKISDEDALETLPILLREEALTWWNGVRNSVNTWPAAVQLIRDAFAPRAPNHRLFKEIFNEPQGDEVSTDAYITRQRERLSRMSRQLDEQWQMDILYGLLRRRLRDRIARTEVDTFADLLHKARAVEESEREGKNSHAKPNGKGPKADENRSRGPRLRCDVCRAFGHDTTACRRRPRGPAPAPGPATRTPAEPVRCYGCNAPGVFRRNCPTCNTTDASQPARNMAFCALRSGTIQPRSRPAIHIKIAGEEGTGYLDTAACNSVASATLYRHLIKTGHKARTENVIATLADGTSKHLQVPAVTTKVGVQGRHVETTFIVLSDSCDTRTLLGADFIEDARIIPDLARRRFYFGGDITRTYPFVDVDGAEAPARKGVPTTIKEVRITQSEPMEEGDIEEGYGPPPPAPPKRDTSKGLVTPHGIWTTYQAPYATEHMWEDAETAMTTGEMDEYEMGLFPDGPRRLFITSLHLQANEGTGFTEPTRAKFDDLVDDFADAFEAHGPPTPYAEHRIDTGDHAPIAVPPYQLNATKRQLLKEEVKKDAAWQWDSTHQEAFEELKQRLADAPILRQANPEEPFVLRTDASAYALGAALLQGEGPEERPIEYASRLLTNHEQNYTTTEREALAIVWAVRRFRGYLEESSTVVITDHQPLRWLMTLKTPTGRLARWALQLQPYHLTIEYTPGITQSFTPVYHPEANPVERKNRDLKTQLAIQIGKQPHENWDEKIPSIRFAMNSAWCSGTGYSPAYLMFGRDLRTVDDVTHDLRAITLRENFVPEATPLLLTLDETLKRAREIHESEQDRRKRDQDRHRKTSTAYAPGDLVLVKTHRLSKASQGFTSKFAPKQDGPYVVLRRHGPTSYEIAAHQQPDVVLGLYHASDLVPYQPPTQEATQPVPPVQPLRRRGRPRKIQQDQ</sequence>
<dbReference type="CDD" id="cd09274">
    <property type="entry name" value="RNase_HI_RT_Ty3"/>
    <property type="match status" value="1"/>
</dbReference>
<evidence type="ECO:0000259" key="9">
    <source>
        <dbReference type="Pfam" id="PF17917"/>
    </source>
</evidence>
<name>A0AA38J6T3_9CUCU</name>
<evidence type="ECO:0000256" key="2">
    <source>
        <dbReference type="ARBA" id="ARBA00022679"/>
    </source>
</evidence>
<keyword evidence="3" id="KW-0548">Nucleotidyltransferase</keyword>
<dbReference type="InterPro" id="IPR056924">
    <property type="entry name" value="SH3_Tf2-1"/>
</dbReference>
<dbReference type="InterPro" id="IPR041373">
    <property type="entry name" value="RT_RNaseH"/>
</dbReference>
<keyword evidence="6" id="KW-0378">Hydrolase</keyword>
<dbReference type="EC" id="2.7.7.49" evidence="1"/>
<proteinExistence type="predicted"/>
<feature type="compositionally biased region" description="Basic residues" evidence="8">
    <location>
        <begin position="963"/>
        <end position="976"/>
    </location>
</feature>
<dbReference type="InterPro" id="IPR036397">
    <property type="entry name" value="RNaseH_sf"/>
</dbReference>
<dbReference type="PANTHER" id="PTHR37984">
    <property type="entry name" value="PROTEIN CBG26694"/>
    <property type="match status" value="1"/>
</dbReference>
<dbReference type="FunFam" id="3.10.20.370:FF:000001">
    <property type="entry name" value="Retrovirus-related Pol polyprotein from transposon 17.6-like protein"/>
    <property type="match status" value="1"/>
</dbReference>
<evidence type="ECO:0000256" key="1">
    <source>
        <dbReference type="ARBA" id="ARBA00012493"/>
    </source>
</evidence>
<dbReference type="InterPro" id="IPR021109">
    <property type="entry name" value="Peptidase_aspartic_dom_sf"/>
</dbReference>
<dbReference type="GO" id="GO:0042575">
    <property type="term" value="C:DNA polymerase complex"/>
    <property type="evidence" value="ECO:0007669"/>
    <property type="project" value="UniProtKB-ARBA"/>
</dbReference>
<dbReference type="Gene3D" id="3.10.20.370">
    <property type="match status" value="1"/>
</dbReference>
<dbReference type="AlphaFoldDB" id="A0AA38J6T3"/>
<dbReference type="PANTHER" id="PTHR37984:SF5">
    <property type="entry name" value="PROTEIN NYNRIN-LIKE"/>
    <property type="match status" value="1"/>
</dbReference>
<feature type="region of interest" description="Disordered" evidence="8">
    <location>
        <begin position="450"/>
        <end position="481"/>
    </location>
</feature>
<keyword evidence="4" id="KW-0540">Nuclease</keyword>
<dbReference type="GO" id="GO:0003676">
    <property type="term" value="F:nucleic acid binding"/>
    <property type="evidence" value="ECO:0007669"/>
    <property type="project" value="InterPro"/>
</dbReference>
<comment type="caution">
    <text evidence="11">The sequence shown here is derived from an EMBL/GenBank/DDBJ whole genome shotgun (WGS) entry which is preliminary data.</text>
</comment>
<feature type="domain" description="Reverse transcriptase RNase H-like" evidence="9">
    <location>
        <begin position="635"/>
        <end position="738"/>
    </location>
</feature>
<evidence type="ECO:0000313" key="12">
    <source>
        <dbReference type="Proteomes" id="UP001168821"/>
    </source>
</evidence>
<evidence type="ECO:0000256" key="5">
    <source>
        <dbReference type="ARBA" id="ARBA00022759"/>
    </source>
</evidence>
<keyword evidence="12" id="KW-1185">Reference proteome</keyword>
<feature type="domain" description="Tf2-1-like SH3-like" evidence="10">
    <location>
        <begin position="883"/>
        <end position="946"/>
    </location>
</feature>
<dbReference type="InterPro" id="IPR043502">
    <property type="entry name" value="DNA/RNA_pol_sf"/>
</dbReference>
<dbReference type="Gene3D" id="3.30.70.270">
    <property type="match status" value="1"/>
</dbReference>
<keyword evidence="7" id="KW-0695">RNA-directed DNA polymerase</keyword>
<dbReference type="InterPro" id="IPR050951">
    <property type="entry name" value="Retrovirus_Pol_polyprotein"/>
</dbReference>
<accession>A0AA38J6T3</accession>
<evidence type="ECO:0000313" key="11">
    <source>
        <dbReference type="EMBL" id="KAJ3667189.1"/>
    </source>
</evidence>
<dbReference type="EMBL" id="JALNTZ010000001">
    <property type="protein sequence ID" value="KAJ3667189.1"/>
    <property type="molecule type" value="Genomic_DNA"/>
</dbReference>
<organism evidence="11 12">
    <name type="scientific">Zophobas morio</name>
    <dbReference type="NCBI Taxonomy" id="2755281"/>
    <lineage>
        <taxon>Eukaryota</taxon>
        <taxon>Metazoa</taxon>
        <taxon>Ecdysozoa</taxon>
        <taxon>Arthropoda</taxon>
        <taxon>Hexapoda</taxon>
        <taxon>Insecta</taxon>
        <taxon>Pterygota</taxon>
        <taxon>Neoptera</taxon>
        <taxon>Endopterygota</taxon>
        <taxon>Coleoptera</taxon>
        <taxon>Polyphaga</taxon>
        <taxon>Cucujiformia</taxon>
        <taxon>Tenebrionidae</taxon>
        <taxon>Zophobas</taxon>
    </lineage>
</organism>
<evidence type="ECO:0000256" key="7">
    <source>
        <dbReference type="ARBA" id="ARBA00022918"/>
    </source>
</evidence>
<dbReference type="GO" id="GO:0004519">
    <property type="term" value="F:endonuclease activity"/>
    <property type="evidence" value="ECO:0007669"/>
    <property type="project" value="UniProtKB-KW"/>
</dbReference>
<dbReference type="GO" id="GO:0003964">
    <property type="term" value="F:RNA-directed DNA polymerase activity"/>
    <property type="evidence" value="ECO:0007669"/>
    <property type="project" value="UniProtKB-KW"/>
</dbReference>
<evidence type="ECO:0000256" key="3">
    <source>
        <dbReference type="ARBA" id="ARBA00022695"/>
    </source>
</evidence>
<dbReference type="SUPFAM" id="SSF53098">
    <property type="entry name" value="Ribonuclease H-like"/>
    <property type="match status" value="1"/>
</dbReference>
<dbReference type="Proteomes" id="UP001168821">
    <property type="component" value="Unassembled WGS sequence"/>
</dbReference>
<evidence type="ECO:0000256" key="4">
    <source>
        <dbReference type="ARBA" id="ARBA00022722"/>
    </source>
</evidence>
<feature type="region of interest" description="Disordered" evidence="8">
    <location>
        <begin position="857"/>
        <end position="881"/>
    </location>
</feature>
<gene>
    <name evidence="11" type="ORF">Zmor_002589</name>
</gene>
<dbReference type="InterPro" id="IPR043128">
    <property type="entry name" value="Rev_trsase/Diguanyl_cyclase"/>
</dbReference>
<protein>
    <recommendedName>
        <fullName evidence="1">RNA-directed DNA polymerase</fullName>
        <ecNumber evidence="1">2.7.7.49</ecNumber>
    </recommendedName>
</protein>
<dbReference type="SUPFAM" id="SSF56672">
    <property type="entry name" value="DNA/RNA polymerases"/>
    <property type="match status" value="1"/>
</dbReference>
<dbReference type="Gene3D" id="4.10.60.10">
    <property type="entry name" value="Zinc finger, CCHC-type"/>
    <property type="match status" value="1"/>
</dbReference>
<evidence type="ECO:0000259" key="10">
    <source>
        <dbReference type="Pfam" id="PF24626"/>
    </source>
</evidence>
<dbReference type="InterPro" id="IPR012337">
    <property type="entry name" value="RNaseH-like_sf"/>
</dbReference>